<dbReference type="RefSeq" id="WP_376978283.1">
    <property type="nucleotide sequence ID" value="NZ_JBHLSV010000003.1"/>
</dbReference>
<evidence type="ECO:0000259" key="7">
    <source>
        <dbReference type="PROSITE" id="PS51012"/>
    </source>
</evidence>
<dbReference type="InterPro" id="IPR051784">
    <property type="entry name" value="Nod_factor_ABC_transporter"/>
</dbReference>
<keyword evidence="6" id="KW-1003">Cell membrane</keyword>
<keyword evidence="5" id="KW-0046">Antibiotic resistance</keyword>
<reference evidence="8 9" key="1">
    <citation type="submission" date="2024-09" db="EMBL/GenBank/DDBJ databases">
        <authorList>
            <person name="Sun Q."/>
            <person name="Mori K."/>
        </authorList>
    </citation>
    <scope>NUCLEOTIDE SEQUENCE [LARGE SCALE GENOMIC DNA]</scope>
    <source>
        <strain evidence="8 9">CICC 10874</strain>
    </source>
</reference>
<comment type="subcellular location">
    <subcellularLocation>
        <location evidence="6">Cell membrane</location>
        <topology evidence="6">Multi-pass membrane protein</topology>
    </subcellularLocation>
    <subcellularLocation>
        <location evidence="1">Membrane</location>
        <topology evidence="1">Multi-pass membrane protein</topology>
    </subcellularLocation>
</comment>
<dbReference type="Proteomes" id="UP001589793">
    <property type="component" value="Unassembled WGS sequence"/>
</dbReference>
<keyword evidence="9" id="KW-1185">Reference proteome</keyword>
<protein>
    <recommendedName>
        <fullName evidence="6">Transport permease protein</fullName>
    </recommendedName>
</protein>
<feature type="transmembrane region" description="Helical" evidence="6">
    <location>
        <begin position="223"/>
        <end position="241"/>
    </location>
</feature>
<comment type="caution">
    <text evidence="8">The sequence shown here is derived from an EMBL/GenBank/DDBJ whole genome shotgun (WGS) entry which is preliminary data.</text>
</comment>
<organism evidence="8 9">
    <name type="scientific">Brachybacterium hainanense</name>
    <dbReference type="NCBI Taxonomy" id="1541174"/>
    <lineage>
        <taxon>Bacteria</taxon>
        <taxon>Bacillati</taxon>
        <taxon>Actinomycetota</taxon>
        <taxon>Actinomycetes</taxon>
        <taxon>Micrococcales</taxon>
        <taxon>Dermabacteraceae</taxon>
        <taxon>Brachybacterium</taxon>
    </lineage>
</organism>
<dbReference type="PANTHER" id="PTHR43229">
    <property type="entry name" value="NODULATION PROTEIN J"/>
    <property type="match status" value="1"/>
</dbReference>
<keyword evidence="6" id="KW-0813">Transport</keyword>
<feature type="transmembrane region" description="Helical" evidence="6">
    <location>
        <begin position="98"/>
        <end position="126"/>
    </location>
</feature>
<keyword evidence="2 6" id="KW-0812">Transmembrane</keyword>
<name>A0ABV6RAW7_9MICO</name>
<sequence>MTTSALGALVRAETRQLRRSPAALIFAIGLPLLAIIVMALIPGARAPREAFGGLSVIEAFTAPIIMVSVTVICVMSMPQTIGTHRESGFLRRLRTTPVPPATVLAASLVVHAVLALAMPCAVLAVTLLAGGRAPAHPVLLAGTIVLMSITFLAIGAVLCAVIPNVRVLSGAGNVVAILMWFSAGLWIPRAVMPDWARTLTDLTPGGASAELLNTAMAGGQGDWLDLLVCLAWTVLALAVAVRSFRWE</sequence>
<dbReference type="EMBL" id="JBHLSV010000003">
    <property type="protein sequence ID" value="MFC0673033.1"/>
    <property type="molecule type" value="Genomic_DNA"/>
</dbReference>
<evidence type="ECO:0000313" key="8">
    <source>
        <dbReference type="EMBL" id="MFC0673033.1"/>
    </source>
</evidence>
<dbReference type="PIRSF" id="PIRSF006648">
    <property type="entry name" value="DrrB"/>
    <property type="match status" value="1"/>
</dbReference>
<feature type="transmembrane region" description="Helical" evidence="6">
    <location>
        <begin position="167"/>
        <end position="187"/>
    </location>
</feature>
<keyword evidence="4 6" id="KW-0472">Membrane</keyword>
<dbReference type="Pfam" id="PF01061">
    <property type="entry name" value="ABC2_membrane"/>
    <property type="match status" value="1"/>
</dbReference>
<evidence type="ECO:0000256" key="1">
    <source>
        <dbReference type="ARBA" id="ARBA00004141"/>
    </source>
</evidence>
<evidence type="ECO:0000256" key="6">
    <source>
        <dbReference type="RuleBase" id="RU361157"/>
    </source>
</evidence>
<dbReference type="InterPro" id="IPR000412">
    <property type="entry name" value="ABC_2_transport"/>
</dbReference>
<feature type="transmembrane region" description="Helical" evidence="6">
    <location>
        <begin position="53"/>
        <end position="77"/>
    </location>
</feature>
<evidence type="ECO:0000313" key="9">
    <source>
        <dbReference type="Proteomes" id="UP001589793"/>
    </source>
</evidence>
<feature type="transmembrane region" description="Helical" evidence="6">
    <location>
        <begin position="21"/>
        <end position="41"/>
    </location>
</feature>
<evidence type="ECO:0000256" key="4">
    <source>
        <dbReference type="ARBA" id="ARBA00023136"/>
    </source>
</evidence>
<accession>A0ABV6RAW7</accession>
<evidence type="ECO:0000256" key="2">
    <source>
        <dbReference type="ARBA" id="ARBA00022692"/>
    </source>
</evidence>
<comment type="similarity">
    <text evidence="6">Belongs to the ABC-2 integral membrane protein family.</text>
</comment>
<dbReference type="PANTHER" id="PTHR43229:SF2">
    <property type="entry name" value="NODULATION PROTEIN J"/>
    <property type="match status" value="1"/>
</dbReference>
<gene>
    <name evidence="8" type="ORF">ACFFF6_03580</name>
</gene>
<feature type="domain" description="ABC transmembrane type-2" evidence="7">
    <location>
        <begin position="22"/>
        <end position="247"/>
    </location>
</feature>
<evidence type="ECO:0000256" key="5">
    <source>
        <dbReference type="ARBA" id="ARBA00023251"/>
    </source>
</evidence>
<keyword evidence="3 6" id="KW-1133">Transmembrane helix</keyword>
<dbReference type="PROSITE" id="PS51012">
    <property type="entry name" value="ABC_TM2"/>
    <property type="match status" value="1"/>
</dbReference>
<feature type="transmembrane region" description="Helical" evidence="6">
    <location>
        <begin position="138"/>
        <end position="160"/>
    </location>
</feature>
<dbReference type="InterPro" id="IPR047817">
    <property type="entry name" value="ABC2_TM_bact-type"/>
</dbReference>
<evidence type="ECO:0000256" key="3">
    <source>
        <dbReference type="ARBA" id="ARBA00022989"/>
    </source>
</evidence>
<proteinExistence type="inferred from homology"/>
<dbReference type="InterPro" id="IPR013525">
    <property type="entry name" value="ABC2_TM"/>
</dbReference>